<feature type="compositionally biased region" description="Basic residues" evidence="1">
    <location>
        <begin position="427"/>
        <end position="437"/>
    </location>
</feature>
<name>A0A5J4VRJ3_9EUKA</name>
<feature type="region of interest" description="Disordered" evidence="1">
    <location>
        <begin position="365"/>
        <end position="511"/>
    </location>
</feature>
<accession>A0A5J4VRJ3</accession>
<evidence type="ECO:0000256" key="1">
    <source>
        <dbReference type="SAM" id="MobiDB-lite"/>
    </source>
</evidence>
<protein>
    <submittedName>
        <fullName evidence="2">Uncharacterized protein</fullName>
    </submittedName>
</protein>
<feature type="non-terminal residue" evidence="2">
    <location>
        <position position="1"/>
    </location>
</feature>
<dbReference type="AlphaFoldDB" id="A0A5J4VRJ3"/>
<feature type="compositionally biased region" description="Basic and acidic residues" evidence="1">
    <location>
        <begin position="57"/>
        <end position="71"/>
    </location>
</feature>
<dbReference type="Proteomes" id="UP000324800">
    <property type="component" value="Unassembled WGS sequence"/>
</dbReference>
<dbReference type="EMBL" id="SNRW01005458">
    <property type="protein sequence ID" value="KAA6385030.1"/>
    <property type="molecule type" value="Genomic_DNA"/>
</dbReference>
<organism evidence="2 3">
    <name type="scientific">Streblomastix strix</name>
    <dbReference type="NCBI Taxonomy" id="222440"/>
    <lineage>
        <taxon>Eukaryota</taxon>
        <taxon>Metamonada</taxon>
        <taxon>Preaxostyla</taxon>
        <taxon>Oxymonadida</taxon>
        <taxon>Streblomastigidae</taxon>
        <taxon>Streblomastix</taxon>
    </lineage>
</organism>
<feature type="compositionally biased region" description="Acidic residues" evidence="1">
    <location>
        <begin position="72"/>
        <end position="98"/>
    </location>
</feature>
<feature type="compositionally biased region" description="Acidic residues" evidence="1">
    <location>
        <begin position="497"/>
        <end position="511"/>
    </location>
</feature>
<reference evidence="2 3" key="1">
    <citation type="submission" date="2019-03" db="EMBL/GenBank/DDBJ databases">
        <title>Single cell metagenomics reveals metabolic interactions within the superorganism composed of flagellate Streblomastix strix and complex community of Bacteroidetes bacteria on its surface.</title>
        <authorList>
            <person name="Treitli S.C."/>
            <person name="Kolisko M."/>
            <person name="Husnik F."/>
            <person name="Keeling P."/>
            <person name="Hampl V."/>
        </authorList>
    </citation>
    <scope>NUCLEOTIDE SEQUENCE [LARGE SCALE GENOMIC DNA]</scope>
    <source>
        <strain evidence="2">ST1C</strain>
    </source>
</reference>
<feature type="compositionally biased region" description="Basic residues" evidence="1">
    <location>
        <begin position="43"/>
        <end position="56"/>
    </location>
</feature>
<feature type="compositionally biased region" description="Basic and acidic residues" evidence="1">
    <location>
        <begin position="329"/>
        <end position="344"/>
    </location>
</feature>
<feature type="compositionally biased region" description="Basic and acidic residues" evidence="1">
    <location>
        <begin position="365"/>
        <end position="414"/>
    </location>
</feature>
<feature type="compositionally biased region" description="Basic and acidic residues" evidence="1">
    <location>
        <begin position="236"/>
        <end position="250"/>
    </location>
</feature>
<evidence type="ECO:0000313" key="3">
    <source>
        <dbReference type="Proteomes" id="UP000324800"/>
    </source>
</evidence>
<feature type="region of interest" description="Disordered" evidence="1">
    <location>
        <begin position="230"/>
        <end position="252"/>
    </location>
</feature>
<comment type="caution">
    <text evidence="2">The sequence shown here is derived from an EMBL/GenBank/DDBJ whole genome shotgun (WGS) entry which is preliminary data.</text>
</comment>
<sequence length="511" mass="59509">CIFGTITENTHSLWYRAVLARLCEIMREIKTYLQSHSRIINPKSKKKGSGLKIKKIQNKDFKKGKERKKQDDDENEEDNDQDDEDEDDQDQEPSEDDDIIEDRKEIILNLNQQLCLCIESFHSLVQCCKRCGEDEFLPILLRYSRQFLSYYQANFSLFGALLSLRQLTPSTSSSTQFSKSDSHHKQPENNQLAKEILEERVVQVVQCLQFATKYLQNVCNRDVIPKKQSTKVQKGNRIDLSESLREGGEADRDDELEAAMAEQDEDDEEMQCDKKWRGYLPGIRRELETVVLNSKHFFQSYGLTVSIGTVNQPSIQSSSSFNTSTAKQGTEDGKTDKKQQDSREIGYSSLLDQQRLLLKEKIGEAKARKEEERKQKREERERRKEERKSEIEQKFGKSKSQKEKGSDSEEKQESIDENSNSEGEKKQKIKKFKKKFVVSRDDYDDDELYNNEISTAGEEGTLNQSLKKKRKRDENESGNEQKYENNKGRKRRKVVESDDEEEEDDEGQEDE</sequence>
<feature type="region of interest" description="Disordered" evidence="1">
    <location>
        <begin position="313"/>
        <end position="346"/>
    </location>
</feature>
<feature type="compositionally biased region" description="Basic and acidic residues" evidence="1">
    <location>
        <begin position="472"/>
        <end position="487"/>
    </location>
</feature>
<gene>
    <name evidence="2" type="ORF">EZS28_019442</name>
</gene>
<feature type="region of interest" description="Disordered" evidence="1">
    <location>
        <begin position="43"/>
        <end position="98"/>
    </location>
</feature>
<evidence type="ECO:0000313" key="2">
    <source>
        <dbReference type="EMBL" id="KAA6385030.1"/>
    </source>
</evidence>
<feature type="compositionally biased region" description="Low complexity" evidence="1">
    <location>
        <begin position="314"/>
        <end position="324"/>
    </location>
</feature>
<proteinExistence type="predicted"/>